<gene>
    <name evidence="1" type="ORF">ASZ90_010080</name>
</gene>
<protein>
    <submittedName>
        <fullName evidence="1">Uncharacterized protein</fullName>
    </submittedName>
</protein>
<dbReference type="EMBL" id="LNQE01001217">
    <property type="protein sequence ID" value="KUG20176.1"/>
    <property type="molecule type" value="Genomic_DNA"/>
</dbReference>
<organism evidence="1">
    <name type="scientific">hydrocarbon metagenome</name>
    <dbReference type="NCBI Taxonomy" id="938273"/>
    <lineage>
        <taxon>unclassified sequences</taxon>
        <taxon>metagenomes</taxon>
        <taxon>ecological metagenomes</taxon>
    </lineage>
</organism>
<sequence length="68" mass="7756">MVNVTIRVHPISYSLRGLMSFHGIRGRAWLQQTGWRSMIRGYLPGQKLRMELHSVQIRVILQSGLPGA</sequence>
<proteinExistence type="predicted"/>
<reference evidence="1" key="1">
    <citation type="journal article" date="2015" name="Proc. Natl. Acad. Sci. U.S.A.">
        <title>Networks of energetic and metabolic interactions define dynamics in microbial communities.</title>
        <authorList>
            <person name="Embree M."/>
            <person name="Liu J.K."/>
            <person name="Al-Bassam M.M."/>
            <person name="Zengler K."/>
        </authorList>
    </citation>
    <scope>NUCLEOTIDE SEQUENCE</scope>
</reference>
<comment type="caution">
    <text evidence="1">The sequence shown here is derived from an EMBL/GenBank/DDBJ whole genome shotgun (WGS) entry which is preliminary data.</text>
</comment>
<name>A0A0W8FH14_9ZZZZ</name>
<dbReference type="AlphaFoldDB" id="A0A0W8FH14"/>
<accession>A0A0W8FH14</accession>
<evidence type="ECO:0000313" key="1">
    <source>
        <dbReference type="EMBL" id="KUG20176.1"/>
    </source>
</evidence>